<evidence type="ECO:0000313" key="2">
    <source>
        <dbReference type="EMBL" id="KFJ02771.1"/>
    </source>
</evidence>
<feature type="domain" description="VOC" evidence="1">
    <location>
        <begin position="5"/>
        <end position="102"/>
    </location>
</feature>
<gene>
    <name evidence="2" type="ORF">THER5_1236</name>
</gene>
<dbReference type="InterPro" id="IPR029068">
    <property type="entry name" value="Glyas_Bleomycin-R_OHBP_Dase"/>
</dbReference>
<dbReference type="InterPro" id="IPR037523">
    <property type="entry name" value="VOC_core"/>
</dbReference>
<comment type="caution">
    <text evidence="2">The sequence shown here is derived from an EMBL/GenBank/DDBJ whole genome shotgun (WGS) entry which is preliminary data.</text>
</comment>
<name>A0A087E4S0_9BIFI</name>
<dbReference type="EMBL" id="JGZT01000006">
    <property type="protein sequence ID" value="KFJ02771.1"/>
    <property type="molecule type" value="Genomic_DNA"/>
</dbReference>
<reference evidence="2 3" key="1">
    <citation type="submission" date="2014-03" db="EMBL/GenBank/DDBJ databases">
        <title>Genomics of Bifidobacteria.</title>
        <authorList>
            <person name="Ventura M."/>
            <person name="Milani C."/>
            <person name="Lugli G.A."/>
        </authorList>
    </citation>
    <scope>NUCLEOTIDE SEQUENCE [LARGE SCALE GENOMIC DNA]</scope>
    <source>
        <strain evidence="2 3">LMG 21395</strain>
    </source>
</reference>
<dbReference type="Gene3D" id="3.10.180.10">
    <property type="entry name" value="2,3-Dihydroxybiphenyl 1,2-Dioxygenase, domain 1"/>
    <property type="match status" value="1"/>
</dbReference>
<dbReference type="AlphaFoldDB" id="A0A087E4S0"/>
<organism evidence="2 3">
    <name type="scientific">Bifidobacterium thermacidophilum subsp. thermacidophilum</name>
    <dbReference type="NCBI Taxonomy" id="79262"/>
    <lineage>
        <taxon>Bacteria</taxon>
        <taxon>Bacillati</taxon>
        <taxon>Actinomycetota</taxon>
        <taxon>Actinomycetes</taxon>
        <taxon>Bifidobacteriales</taxon>
        <taxon>Bifidobacteriaceae</taxon>
        <taxon>Bifidobacterium</taxon>
    </lineage>
</organism>
<evidence type="ECO:0000259" key="1">
    <source>
        <dbReference type="PROSITE" id="PS51819"/>
    </source>
</evidence>
<dbReference type="Proteomes" id="UP000029003">
    <property type="component" value="Unassembled WGS sequence"/>
</dbReference>
<evidence type="ECO:0000313" key="3">
    <source>
        <dbReference type="Proteomes" id="UP000029003"/>
    </source>
</evidence>
<accession>A0A087E4S0</accession>
<proteinExistence type="predicted"/>
<dbReference type="SUPFAM" id="SSF54593">
    <property type="entry name" value="Glyoxalase/Bleomycin resistance protein/Dihydroxybiphenyl dioxygenase"/>
    <property type="match status" value="1"/>
</dbReference>
<sequence length="102" mass="11485">MHIKNLDHLVITTRNLDSCLHFYVDILGMACDRSNGRYAVRFGNQKFNIHTKKAEFLPVAAHPTYGSLELCLVVDGDIGSVKREIEGKGIPSRRDLLFVTAR</sequence>
<dbReference type="PROSITE" id="PS51819">
    <property type="entry name" value="VOC"/>
    <property type="match status" value="1"/>
</dbReference>
<protein>
    <submittedName>
        <fullName evidence="2">Glyoxalase family protein</fullName>
    </submittedName>
</protein>